<dbReference type="HOGENOM" id="CLU_026444_0_0_5"/>
<dbReference type="InterPro" id="IPR022657">
    <property type="entry name" value="De-COase2_CS"/>
</dbReference>
<feature type="binding site" evidence="5">
    <location>
        <position position="324"/>
    </location>
    <ligand>
        <name>substrate</name>
    </ligand>
</feature>
<sequence>MNHFDYLDGELHCEGVSLTDIARDVGTPVYVYSSATLERHYNVFAGALNASPALRSPKGEAPLVAYAMKANSNLAVLRTLALQGCGADTVSEGEIRKAMTAGVPAEKIVFSGVGKTDAEMAFALKAGIYQLNVESRPELDRLARVAASLNMIAPFVIRINPGVGSGGHAKITTGGARDKFGISAEEALKLYADAAAHRNLAPVGIACHIGSQITDLTPLQAAFSRMKGWVEALRAEGLSVERLDLGGGLGVPYFNQPAPPHPVDFAEMAALTVGHLGLRYTFEPGRVIAANAGVLVSRVVHVHERIDSGQKFLVLDAAMNDLIRPALYDAYHDIRPVAAPTNDDSDIYDVVGPVCETGDTFTRNRELPRLRAGELVAFMSAGAYGAVMGSEYNSRPLAPEVLVRDGGFAVVRPRPSYDEMMAREPLPQWLEMGLEMGLDLGPELGLEPQGTRPRAASA</sequence>
<dbReference type="InterPro" id="IPR022653">
    <property type="entry name" value="De-COase2_pyr-phos_BS"/>
</dbReference>
<comment type="subunit">
    <text evidence="5">Homodimer.</text>
</comment>
<feature type="binding site" evidence="5">
    <location>
        <position position="286"/>
    </location>
    <ligand>
        <name>substrate</name>
    </ligand>
</feature>
<dbReference type="NCBIfam" id="TIGR01048">
    <property type="entry name" value="lysA"/>
    <property type="match status" value="1"/>
</dbReference>
<dbReference type="InterPro" id="IPR009006">
    <property type="entry name" value="Ala_racemase/Decarboxylase_C"/>
</dbReference>
<dbReference type="AlphaFoldDB" id="F4QGS8"/>
<dbReference type="SUPFAM" id="SSF50621">
    <property type="entry name" value="Alanine racemase C-terminal domain-like"/>
    <property type="match status" value="1"/>
</dbReference>
<feature type="domain" description="Orn/DAP/Arg decarboxylase 2 N-terminal" evidence="10">
    <location>
        <begin position="63"/>
        <end position="290"/>
    </location>
</feature>
<gene>
    <name evidence="5 11" type="primary">lysA</name>
    <name evidence="11" type="ORF">ABI_09670</name>
</gene>
<dbReference type="EMBL" id="GL883077">
    <property type="protein sequence ID" value="EGF92530.1"/>
    <property type="molecule type" value="Genomic_DNA"/>
</dbReference>
<feature type="binding site" evidence="5">
    <location>
        <begin position="283"/>
        <end position="286"/>
    </location>
    <ligand>
        <name>pyridoxal 5'-phosphate</name>
        <dbReference type="ChEBI" id="CHEBI:597326"/>
    </ligand>
</feature>
<comment type="similarity">
    <text evidence="5">Belongs to the Orn/Lys/Arg decarboxylase class-II family. LysA subfamily.</text>
</comment>
<evidence type="ECO:0000313" key="12">
    <source>
        <dbReference type="Proteomes" id="UP000006512"/>
    </source>
</evidence>
<protein>
    <recommendedName>
        <fullName evidence="5 6">Diaminopimelate decarboxylase</fullName>
        <shortName evidence="5">DAP decarboxylase</shortName>
        <shortName evidence="5">DAPDC</shortName>
        <ecNumber evidence="5 6">4.1.1.20</ecNumber>
    </recommendedName>
</protein>
<dbReference type="Pfam" id="PF02784">
    <property type="entry name" value="Orn_Arg_deC_N"/>
    <property type="match status" value="1"/>
</dbReference>
<dbReference type="InterPro" id="IPR002986">
    <property type="entry name" value="DAP_deCOOHase_LysA"/>
</dbReference>
<comment type="function">
    <text evidence="5">Specifically catalyzes the decarboxylation of meso-diaminopimelate (meso-DAP) to L-lysine.</text>
</comment>
<comment type="catalytic activity">
    <reaction evidence="5 8">
        <text>meso-2,6-diaminopimelate + H(+) = L-lysine + CO2</text>
        <dbReference type="Rhea" id="RHEA:15101"/>
        <dbReference type="ChEBI" id="CHEBI:15378"/>
        <dbReference type="ChEBI" id="CHEBI:16526"/>
        <dbReference type="ChEBI" id="CHEBI:32551"/>
        <dbReference type="ChEBI" id="CHEBI:57791"/>
        <dbReference type="EC" id="4.1.1.20"/>
    </reaction>
</comment>
<keyword evidence="5" id="KW-0028">Amino-acid biosynthesis</keyword>
<dbReference type="eggNOG" id="COG0019">
    <property type="taxonomic scope" value="Bacteria"/>
</dbReference>
<comment type="pathway">
    <text evidence="5 8">Amino-acid biosynthesis; L-lysine biosynthesis via DAP pathway; L-lysine from DL-2,6-diaminopimelate: step 1/1.</text>
</comment>
<name>F4QGS8_9CAUL</name>
<dbReference type="Pfam" id="PF00278">
    <property type="entry name" value="Orn_DAP_Arg_deC"/>
    <property type="match status" value="1"/>
</dbReference>
<dbReference type="PANTHER" id="PTHR43727">
    <property type="entry name" value="DIAMINOPIMELATE DECARBOXYLASE"/>
    <property type="match status" value="1"/>
</dbReference>
<evidence type="ECO:0000256" key="7">
    <source>
        <dbReference type="PIRSR" id="PIRSR600183-50"/>
    </source>
</evidence>
<keyword evidence="12" id="KW-1185">Reference proteome</keyword>
<evidence type="ECO:0000313" key="11">
    <source>
        <dbReference type="EMBL" id="EGF92530.1"/>
    </source>
</evidence>
<evidence type="ECO:0000256" key="4">
    <source>
        <dbReference type="ARBA" id="ARBA00023239"/>
    </source>
</evidence>
<dbReference type="GO" id="GO:0008836">
    <property type="term" value="F:diaminopimelate decarboxylase activity"/>
    <property type="evidence" value="ECO:0007669"/>
    <property type="project" value="UniProtKB-UniRule"/>
</dbReference>
<dbReference type="EC" id="4.1.1.20" evidence="5 6"/>
<evidence type="ECO:0000256" key="2">
    <source>
        <dbReference type="ARBA" id="ARBA00022793"/>
    </source>
</evidence>
<dbReference type="InterPro" id="IPR022644">
    <property type="entry name" value="De-COase2_N"/>
</dbReference>
<dbReference type="Proteomes" id="UP000006512">
    <property type="component" value="Unassembled WGS sequence"/>
</dbReference>
<dbReference type="PANTHER" id="PTHR43727:SF2">
    <property type="entry name" value="GROUP IV DECARBOXYLASE"/>
    <property type="match status" value="1"/>
</dbReference>
<feature type="binding site" evidence="5">
    <location>
        <position position="356"/>
    </location>
    <ligand>
        <name>substrate</name>
    </ligand>
</feature>
<feature type="binding site" evidence="5">
    <location>
        <position position="384"/>
    </location>
    <ligand>
        <name>pyridoxal 5'-phosphate</name>
        <dbReference type="ChEBI" id="CHEBI:597326"/>
    </ligand>
</feature>
<keyword evidence="2 5" id="KW-0210">Decarboxylase</keyword>
<evidence type="ECO:0000256" key="6">
    <source>
        <dbReference type="NCBIfam" id="TIGR01048"/>
    </source>
</evidence>
<feature type="binding site" evidence="5">
    <location>
        <position position="328"/>
    </location>
    <ligand>
        <name>substrate</name>
    </ligand>
</feature>
<evidence type="ECO:0000256" key="8">
    <source>
        <dbReference type="RuleBase" id="RU003738"/>
    </source>
</evidence>
<dbReference type="OrthoDB" id="9802241at2"/>
<dbReference type="Gene3D" id="3.20.20.10">
    <property type="entry name" value="Alanine racemase"/>
    <property type="match status" value="1"/>
</dbReference>
<dbReference type="GO" id="GO:0009089">
    <property type="term" value="P:lysine biosynthetic process via diaminopimelate"/>
    <property type="evidence" value="ECO:0007669"/>
    <property type="project" value="UniProtKB-UniRule"/>
</dbReference>
<feature type="binding site" evidence="5">
    <location>
        <position position="248"/>
    </location>
    <ligand>
        <name>pyridoxal 5'-phosphate</name>
        <dbReference type="ChEBI" id="CHEBI:597326"/>
    </ligand>
</feature>
<dbReference type="InterPro" id="IPR022643">
    <property type="entry name" value="De-COase2_C"/>
</dbReference>
<evidence type="ECO:0000256" key="5">
    <source>
        <dbReference type="HAMAP-Rule" id="MF_02120"/>
    </source>
</evidence>
<dbReference type="UniPathway" id="UPA00034">
    <property type="reaction ID" value="UER00027"/>
</dbReference>
<dbReference type="FunFam" id="3.20.20.10:FF:000003">
    <property type="entry name" value="Diaminopimelate decarboxylase"/>
    <property type="match status" value="1"/>
</dbReference>
<dbReference type="STRING" id="715226.ABI_09670"/>
<dbReference type="PROSITE" id="PS00878">
    <property type="entry name" value="ODR_DC_2_1"/>
    <property type="match status" value="1"/>
</dbReference>
<evidence type="ECO:0000256" key="3">
    <source>
        <dbReference type="ARBA" id="ARBA00022898"/>
    </source>
</evidence>
<feature type="active site" description="Proton donor" evidence="7">
    <location>
        <position position="355"/>
    </location>
</feature>
<comment type="cofactor">
    <cofactor evidence="1 5 7 8">
        <name>pyridoxal 5'-phosphate</name>
        <dbReference type="ChEBI" id="CHEBI:597326"/>
    </cofactor>
</comment>
<evidence type="ECO:0000259" key="10">
    <source>
        <dbReference type="Pfam" id="PF02784"/>
    </source>
</evidence>
<dbReference type="InterPro" id="IPR000183">
    <property type="entry name" value="Orn/DAP/Arg_de-COase"/>
</dbReference>
<feature type="modified residue" description="N6-(pyridoxal phosphate)lysine" evidence="5 7">
    <location>
        <position position="69"/>
    </location>
</feature>
<dbReference type="PRINTS" id="PR01179">
    <property type="entry name" value="ODADCRBXLASE"/>
</dbReference>
<dbReference type="CDD" id="cd06828">
    <property type="entry name" value="PLPDE_III_DapDC"/>
    <property type="match status" value="1"/>
</dbReference>
<feature type="binding site" evidence="5">
    <location>
        <position position="384"/>
    </location>
    <ligand>
        <name>substrate</name>
    </ligand>
</feature>
<keyword evidence="4 5" id="KW-0456">Lyase</keyword>
<organism evidence="11 12">
    <name type="scientific">Asticcacaulis biprosthecium C19</name>
    <dbReference type="NCBI Taxonomy" id="715226"/>
    <lineage>
        <taxon>Bacteria</taxon>
        <taxon>Pseudomonadati</taxon>
        <taxon>Pseudomonadota</taxon>
        <taxon>Alphaproteobacteria</taxon>
        <taxon>Caulobacterales</taxon>
        <taxon>Caulobacteraceae</taxon>
        <taxon>Asticcacaulis</taxon>
    </lineage>
</organism>
<dbReference type="InterPro" id="IPR029066">
    <property type="entry name" value="PLP-binding_barrel"/>
</dbReference>
<proteinExistence type="inferred from homology"/>
<accession>F4QGS8</accession>
<dbReference type="HAMAP" id="MF_02120">
    <property type="entry name" value="LysA"/>
    <property type="match status" value="1"/>
</dbReference>
<evidence type="ECO:0000256" key="1">
    <source>
        <dbReference type="ARBA" id="ARBA00001933"/>
    </source>
</evidence>
<evidence type="ECO:0000259" key="9">
    <source>
        <dbReference type="Pfam" id="PF00278"/>
    </source>
</evidence>
<keyword evidence="5 8" id="KW-0457">Lysine biosynthesis</keyword>
<dbReference type="SUPFAM" id="SSF51419">
    <property type="entry name" value="PLP-binding barrel"/>
    <property type="match status" value="1"/>
</dbReference>
<reference evidence="12" key="1">
    <citation type="submission" date="2011-03" db="EMBL/GenBank/DDBJ databases">
        <title>Draft genome sequence of Brevundimonas diminuta.</title>
        <authorList>
            <person name="Brown P.J.B."/>
            <person name="Buechlein A."/>
            <person name="Hemmerich C."/>
            <person name="Brun Y.V."/>
        </authorList>
    </citation>
    <scope>NUCLEOTIDE SEQUENCE [LARGE SCALE GENOMIC DNA]</scope>
    <source>
        <strain evidence="12">C19</strain>
    </source>
</reference>
<dbReference type="Gene3D" id="2.40.37.10">
    <property type="entry name" value="Lyase, Ornithine Decarboxylase, Chain A, domain 1"/>
    <property type="match status" value="1"/>
</dbReference>
<dbReference type="PRINTS" id="PR01181">
    <property type="entry name" value="DAPDCRBXLASE"/>
</dbReference>
<dbReference type="GO" id="GO:0030170">
    <property type="term" value="F:pyridoxal phosphate binding"/>
    <property type="evidence" value="ECO:0007669"/>
    <property type="project" value="UniProtKB-UniRule"/>
</dbReference>
<keyword evidence="3 5" id="KW-0663">Pyridoxal phosphate</keyword>
<dbReference type="PROSITE" id="PS00879">
    <property type="entry name" value="ODR_DC_2_2"/>
    <property type="match status" value="1"/>
</dbReference>
<dbReference type="RefSeq" id="WP_006271708.1">
    <property type="nucleotide sequence ID" value="NZ_GL883077.1"/>
</dbReference>
<feature type="domain" description="Orn/DAP/Arg decarboxylase 2 C-terminal" evidence="9">
    <location>
        <begin position="30"/>
        <end position="382"/>
    </location>
</feature>